<dbReference type="AlphaFoldDB" id="A0AAX4JV21"/>
<evidence type="ECO:0000313" key="2">
    <source>
        <dbReference type="EMBL" id="WWC89311.1"/>
    </source>
</evidence>
<protein>
    <submittedName>
        <fullName evidence="2">Uncharacterized protein</fullName>
    </submittedName>
</protein>
<organism evidence="2 3">
    <name type="scientific">Kwoniella dendrophila CBS 6074</name>
    <dbReference type="NCBI Taxonomy" id="1295534"/>
    <lineage>
        <taxon>Eukaryota</taxon>
        <taxon>Fungi</taxon>
        <taxon>Dikarya</taxon>
        <taxon>Basidiomycota</taxon>
        <taxon>Agaricomycotina</taxon>
        <taxon>Tremellomycetes</taxon>
        <taxon>Tremellales</taxon>
        <taxon>Cryptococcaceae</taxon>
        <taxon>Kwoniella</taxon>
    </lineage>
</organism>
<accession>A0AAX4JV21</accession>
<dbReference type="EMBL" id="CP144102">
    <property type="protein sequence ID" value="WWC89311.1"/>
    <property type="molecule type" value="Genomic_DNA"/>
</dbReference>
<gene>
    <name evidence="2" type="ORF">L201_004232</name>
</gene>
<evidence type="ECO:0000313" key="3">
    <source>
        <dbReference type="Proteomes" id="UP001355207"/>
    </source>
</evidence>
<feature type="region of interest" description="Disordered" evidence="1">
    <location>
        <begin position="1"/>
        <end position="22"/>
    </location>
</feature>
<dbReference type="Proteomes" id="UP001355207">
    <property type="component" value="Chromosome 5"/>
</dbReference>
<proteinExistence type="predicted"/>
<dbReference type="RefSeq" id="XP_066076074.1">
    <property type="nucleotide sequence ID" value="XM_066219977.1"/>
</dbReference>
<name>A0AAX4JV21_9TREE</name>
<reference evidence="2 3" key="1">
    <citation type="submission" date="2024-01" db="EMBL/GenBank/DDBJ databases">
        <title>Comparative genomics of Cryptococcus and Kwoniella reveals pathogenesis evolution and contrasting modes of karyotype evolution via chromosome fusion or intercentromeric recombination.</title>
        <authorList>
            <person name="Coelho M.A."/>
            <person name="David-Palma M."/>
            <person name="Shea T."/>
            <person name="Bowers K."/>
            <person name="McGinley-Smith S."/>
            <person name="Mohammad A.W."/>
            <person name="Gnirke A."/>
            <person name="Yurkov A.M."/>
            <person name="Nowrousian M."/>
            <person name="Sun S."/>
            <person name="Cuomo C.A."/>
            <person name="Heitman J."/>
        </authorList>
    </citation>
    <scope>NUCLEOTIDE SEQUENCE [LARGE SCALE GENOMIC DNA]</scope>
    <source>
        <strain evidence="2 3">CBS 6074</strain>
    </source>
</reference>
<keyword evidence="3" id="KW-1185">Reference proteome</keyword>
<sequence length="346" mass="40087">MASTTKLLPPLPSFLPRKPITSRTNTARLESKKFKLIEQALAPIKMSQHNVKKTHSQINILPVAFQEEVEVNDIIEEPTITLDGNKEDPWGPRSAKTDICVDVHNLNATENVSINDEISMLYDDISSKEDGIIRHSSPQPVTKALAKLCGVFPPSKLFHEGLQNLSRVVGLSDKYPWYFYHSSLDEAFSRSINTLLEHYDGSKIVSPFFEFGYTYQEQIERYTPPDILWVLIQTSDRQLMDSLLRVLKIHLEEYKHTQKGVIITLLLRKLQDIRWNSFKGWKSWSETMGLLFTQSGYCLTEEIDIPRITRSEIWSAIGSCSRKRKRVHDDQYDNDDKDEYRKRKRI</sequence>
<dbReference type="GeneID" id="91094902"/>
<evidence type="ECO:0000256" key="1">
    <source>
        <dbReference type="SAM" id="MobiDB-lite"/>
    </source>
</evidence>